<dbReference type="InParanoid" id="A0A0R2FV00"/>
<keyword evidence="3" id="KW-1185">Reference proteome</keyword>
<proteinExistence type="predicted"/>
<keyword evidence="1" id="KW-0472">Membrane</keyword>
<accession>A0A0R2FV00</accession>
<keyword evidence="1" id="KW-1133">Transmembrane helix</keyword>
<dbReference type="Proteomes" id="UP000051296">
    <property type="component" value="Unassembled WGS sequence"/>
</dbReference>
<gene>
    <name evidence="2" type="ORF">IV68_GL000600</name>
</gene>
<name>A0A0R2FV00_9LACO</name>
<dbReference type="PATRIC" id="fig|1123500.6.peg.603"/>
<dbReference type="EMBL" id="JQAX01000002">
    <property type="protein sequence ID" value="KRN32249.1"/>
    <property type="molecule type" value="Genomic_DNA"/>
</dbReference>
<dbReference type="RefSeq" id="WP_236695792.1">
    <property type="nucleotide sequence ID" value="NZ_JQAX01000002.1"/>
</dbReference>
<evidence type="ECO:0000313" key="2">
    <source>
        <dbReference type="EMBL" id="KRN32249.1"/>
    </source>
</evidence>
<evidence type="ECO:0000313" key="3">
    <source>
        <dbReference type="Proteomes" id="UP000051296"/>
    </source>
</evidence>
<comment type="caution">
    <text evidence="2">The sequence shown here is derived from an EMBL/GenBank/DDBJ whole genome shotgun (WGS) entry which is preliminary data.</text>
</comment>
<organism evidence="2 3">
    <name type="scientific">Weissella halotolerans DSM 20190</name>
    <dbReference type="NCBI Taxonomy" id="1123500"/>
    <lineage>
        <taxon>Bacteria</taxon>
        <taxon>Bacillati</taxon>
        <taxon>Bacillota</taxon>
        <taxon>Bacilli</taxon>
        <taxon>Lactobacillales</taxon>
        <taxon>Lactobacillaceae</taxon>
        <taxon>Weissella</taxon>
    </lineage>
</organism>
<evidence type="ECO:0000256" key="1">
    <source>
        <dbReference type="SAM" id="Phobius"/>
    </source>
</evidence>
<sequence length="95" mass="10708">MILLLQGGGLLSTVDPFILGLTVGSVLAWGLYLRRQKRRLIHSLQQQLNRCPYPLPALADLTALPLNLLIDFYKQPQTLRYRDLQALHTALSSLL</sequence>
<protein>
    <submittedName>
        <fullName evidence="2">Uncharacterized protein</fullName>
    </submittedName>
</protein>
<reference evidence="2 3" key="1">
    <citation type="journal article" date="2015" name="Genome Announc.">
        <title>Expanding the biotechnology potential of lactobacilli through comparative genomics of 213 strains and associated genera.</title>
        <authorList>
            <person name="Sun Z."/>
            <person name="Harris H.M."/>
            <person name="McCann A."/>
            <person name="Guo C."/>
            <person name="Argimon S."/>
            <person name="Zhang W."/>
            <person name="Yang X."/>
            <person name="Jeffery I.B."/>
            <person name="Cooney J.C."/>
            <person name="Kagawa T.F."/>
            <person name="Liu W."/>
            <person name="Song Y."/>
            <person name="Salvetti E."/>
            <person name="Wrobel A."/>
            <person name="Rasinkangas P."/>
            <person name="Parkhill J."/>
            <person name="Rea M.C."/>
            <person name="O'Sullivan O."/>
            <person name="Ritari J."/>
            <person name="Douillard F.P."/>
            <person name="Paul Ross R."/>
            <person name="Yang R."/>
            <person name="Briner A.E."/>
            <person name="Felis G.E."/>
            <person name="de Vos W.M."/>
            <person name="Barrangou R."/>
            <person name="Klaenhammer T.R."/>
            <person name="Caufield P.W."/>
            <person name="Cui Y."/>
            <person name="Zhang H."/>
            <person name="O'Toole P.W."/>
        </authorList>
    </citation>
    <scope>NUCLEOTIDE SEQUENCE [LARGE SCALE GENOMIC DNA]</scope>
    <source>
        <strain evidence="2 3">DSM 20190</strain>
    </source>
</reference>
<keyword evidence="1" id="KW-0812">Transmembrane</keyword>
<feature type="transmembrane region" description="Helical" evidence="1">
    <location>
        <begin position="16"/>
        <end position="33"/>
    </location>
</feature>
<dbReference type="AlphaFoldDB" id="A0A0R2FV00"/>